<evidence type="ECO:0000256" key="3">
    <source>
        <dbReference type="ARBA" id="ARBA00038502"/>
    </source>
</evidence>
<dbReference type="OrthoDB" id="9995487at2759"/>
<keyword evidence="5" id="KW-0687">Ribonucleoprotein</keyword>
<dbReference type="Pfam" id="PF13302">
    <property type="entry name" value="Acetyltransf_3"/>
    <property type="match status" value="1"/>
</dbReference>
<sequence>QYSQIIFDLIIKNKDFLKETMVWVDKYKSVQDAINFIYFCNQQHELRKQAVYIIIYDFEVIGSLSFVNLDLEKQKGELGYWLSQEYNGQGIMSKCIQSFIEYGFKELKLNKIIIKCIEKNIKSSKLAEKLCFKFKKMQKEGFEINNIKHNVLKYELIKNQKQNI</sequence>
<dbReference type="eggNOG" id="ENOG502RT3B">
    <property type="taxonomic scope" value="Eukaryota"/>
</dbReference>
<organism evidence="5 6">
    <name type="scientific">Ichthyophthirius multifiliis</name>
    <name type="common">White spot disease agent</name>
    <name type="synonym">Ich</name>
    <dbReference type="NCBI Taxonomy" id="5932"/>
    <lineage>
        <taxon>Eukaryota</taxon>
        <taxon>Sar</taxon>
        <taxon>Alveolata</taxon>
        <taxon>Ciliophora</taxon>
        <taxon>Intramacronucleata</taxon>
        <taxon>Oligohymenophorea</taxon>
        <taxon>Hymenostomatida</taxon>
        <taxon>Ophryoglenina</taxon>
        <taxon>Ichthyophthirius</taxon>
    </lineage>
</organism>
<dbReference type="PROSITE" id="PS51186">
    <property type="entry name" value="GNAT"/>
    <property type="match status" value="1"/>
</dbReference>
<comment type="similarity">
    <text evidence="3">Belongs to the acetyltransferase family. RimJ subfamily.</text>
</comment>
<dbReference type="PANTHER" id="PTHR43792:SF8">
    <property type="entry name" value="[RIBOSOMAL PROTEIN US5]-ALANINE N-ACETYLTRANSFERASE"/>
    <property type="match status" value="1"/>
</dbReference>
<dbReference type="GO" id="GO:0016747">
    <property type="term" value="F:acyltransferase activity, transferring groups other than amino-acyl groups"/>
    <property type="evidence" value="ECO:0007669"/>
    <property type="project" value="InterPro"/>
</dbReference>
<gene>
    <name evidence="5" type="ORF">IMG5_051700</name>
</gene>
<dbReference type="SUPFAM" id="SSF55729">
    <property type="entry name" value="Acyl-CoA N-acyltransferases (Nat)"/>
    <property type="match status" value="1"/>
</dbReference>
<evidence type="ECO:0000313" key="6">
    <source>
        <dbReference type="Proteomes" id="UP000008983"/>
    </source>
</evidence>
<reference evidence="5 6" key="1">
    <citation type="submission" date="2011-07" db="EMBL/GenBank/DDBJ databases">
        <authorList>
            <person name="Coyne R."/>
            <person name="Brami D."/>
            <person name="Johnson J."/>
            <person name="Hostetler J."/>
            <person name="Hannick L."/>
            <person name="Clark T."/>
            <person name="Cassidy-Hanley D."/>
            <person name="Inman J."/>
        </authorList>
    </citation>
    <scope>NUCLEOTIDE SEQUENCE [LARGE SCALE GENOMIC DNA]</scope>
    <source>
        <strain evidence="5 6">G5</strain>
    </source>
</reference>
<dbReference type="InterPro" id="IPR051531">
    <property type="entry name" value="N-acetyltransferase"/>
</dbReference>
<feature type="non-terminal residue" evidence="5">
    <location>
        <position position="1"/>
    </location>
</feature>
<dbReference type="InParanoid" id="G0QMT9"/>
<dbReference type="InterPro" id="IPR016181">
    <property type="entry name" value="Acyl_CoA_acyltransferase"/>
</dbReference>
<keyword evidence="6" id="KW-1185">Reference proteome</keyword>
<dbReference type="Proteomes" id="UP000008983">
    <property type="component" value="Unassembled WGS sequence"/>
</dbReference>
<keyword evidence="2 5" id="KW-0012">Acyltransferase</keyword>
<dbReference type="EMBL" id="GL983437">
    <property type="protein sequence ID" value="EGR33492.1"/>
    <property type="molecule type" value="Genomic_DNA"/>
</dbReference>
<keyword evidence="1 5" id="KW-0808">Transferase</keyword>
<feature type="domain" description="N-acetyltransferase" evidence="4">
    <location>
        <begin position="4"/>
        <end position="161"/>
    </location>
</feature>
<dbReference type="GO" id="GO:0005840">
    <property type="term" value="C:ribosome"/>
    <property type="evidence" value="ECO:0007669"/>
    <property type="project" value="UniProtKB-KW"/>
</dbReference>
<evidence type="ECO:0000313" key="5">
    <source>
        <dbReference type="EMBL" id="EGR33492.1"/>
    </source>
</evidence>
<dbReference type="PANTHER" id="PTHR43792">
    <property type="entry name" value="GNAT FAMILY, PUTATIVE (AFU_ORTHOLOGUE AFUA_3G00765)-RELATED-RELATED"/>
    <property type="match status" value="1"/>
</dbReference>
<name>G0QMT9_ICHMU</name>
<dbReference type="InterPro" id="IPR000182">
    <property type="entry name" value="GNAT_dom"/>
</dbReference>
<dbReference type="AlphaFoldDB" id="G0QMT9"/>
<dbReference type="RefSeq" id="XP_004037478.1">
    <property type="nucleotide sequence ID" value="XM_004037430.1"/>
</dbReference>
<dbReference type="GeneID" id="14909658"/>
<dbReference type="OMA" id="FINDACD"/>
<evidence type="ECO:0000256" key="2">
    <source>
        <dbReference type="ARBA" id="ARBA00023315"/>
    </source>
</evidence>
<dbReference type="Gene3D" id="3.40.630.30">
    <property type="match status" value="1"/>
</dbReference>
<dbReference type="EC" id="2.3.1.128" evidence="5"/>
<evidence type="ECO:0000256" key="1">
    <source>
        <dbReference type="ARBA" id="ARBA00022679"/>
    </source>
</evidence>
<proteinExistence type="inferred from homology"/>
<protein>
    <submittedName>
        <fullName evidence="5">Ribosomal protein-serine acetyltransferase, putative</fullName>
        <ecNumber evidence="5">2.3.1.128</ecNumber>
    </submittedName>
</protein>
<evidence type="ECO:0000259" key="4">
    <source>
        <dbReference type="PROSITE" id="PS51186"/>
    </source>
</evidence>
<accession>G0QMT9</accession>
<keyword evidence="5" id="KW-0689">Ribosomal protein</keyword>
<dbReference type="STRING" id="857967.G0QMT9"/>